<protein>
    <submittedName>
        <fullName evidence="1">Long-chain fatty acid transport protein</fullName>
    </submittedName>
</protein>
<keyword evidence="2" id="KW-1185">Reference proteome</keyword>
<sequence length="409" mass="46184">MYHKIKIMIFFAGIFMQKIHAQDSSPYSYFGIGTFNNVDNARNISLGNTGIALESPDYINSKNPASLTSIGIQNVIFDVGGFLKSNSISSNQGADKRINGNFTNLGLAMRISNKFFLSANVQPTTSTDYQFDSKIPIEGTSSNYPITYEGSGGISNLGVGLGYRINNNWSVGGKIKNNFGTIIRKEIITTTTELEISRNIRYTGFSYGLGTQYNKYFQKERLQLTLGAIVNFKSNLNAKGETIYTEDRDYNNSLTTKLSSKDSTLPLEVGLGVSVLKNDRYRFSFDYTQSDWNEVKNTVTTEKYYRQRVYGLGFELLPERKTSQIFSENLVYRFGLNYDTGYYKVNNRNINKMEATVGVGIPMNKINLNVGYGYGKRGLLNNSAIKENYHMLNISVDFLDKWFAKRYLN</sequence>
<name>A0A1G7GFB8_9FLAO</name>
<dbReference type="AlphaFoldDB" id="A0A1G7GFB8"/>
<dbReference type="Proteomes" id="UP000199203">
    <property type="component" value="Unassembled WGS sequence"/>
</dbReference>
<accession>A0A1G7GFB8</accession>
<dbReference type="STRING" id="454006.SAMN05421825_0447"/>
<proteinExistence type="predicted"/>
<dbReference type="SUPFAM" id="SSF56935">
    <property type="entry name" value="Porins"/>
    <property type="match status" value="1"/>
</dbReference>
<evidence type="ECO:0000313" key="2">
    <source>
        <dbReference type="Proteomes" id="UP000199203"/>
    </source>
</evidence>
<dbReference type="EMBL" id="FNBH01000001">
    <property type="protein sequence ID" value="SDE86795.1"/>
    <property type="molecule type" value="Genomic_DNA"/>
</dbReference>
<reference evidence="2" key="1">
    <citation type="submission" date="2016-10" db="EMBL/GenBank/DDBJ databases">
        <authorList>
            <person name="Varghese N."/>
            <person name="Submissions S."/>
        </authorList>
    </citation>
    <scope>NUCLEOTIDE SEQUENCE [LARGE SCALE GENOMIC DNA]</scope>
    <source>
        <strain evidence="2">DSM 19684</strain>
    </source>
</reference>
<dbReference type="Gene3D" id="2.40.160.60">
    <property type="entry name" value="Outer membrane protein transport protein (OMPP1/FadL/TodX)"/>
    <property type="match status" value="1"/>
</dbReference>
<organism evidence="1 2">
    <name type="scientific">Epilithonimonas hungarica</name>
    <dbReference type="NCBI Taxonomy" id="454006"/>
    <lineage>
        <taxon>Bacteria</taxon>
        <taxon>Pseudomonadati</taxon>
        <taxon>Bacteroidota</taxon>
        <taxon>Flavobacteriia</taxon>
        <taxon>Flavobacteriales</taxon>
        <taxon>Weeksellaceae</taxon>
        <taxon>Chryseobacterium group</taxon>
        <taxon>Epilithonimonas</taxon>
    </lineage>
</organism>
<gene>
    <name evidence="1" type="ORF">SAMN05421825_0447</name>
</gene>
<evidence type="ECO:0000313" key="1">
    <source>
        <dbReference type="EMBL" id="SDE86795.1"/>
    </source>
</evidence>